<protein>
    <recommendedName>
        <fullName evidence="7">TPX2 C-terminal domain-containing protein</fullName>
    </recommendedName>
</protein>
<evidence type="ECO:0000313" key="8">
    <source>
        <dbReference type="EMBL" id="KAH9318236.1"/>
    </source>
</evidence>
<keyword evidence="3" id="KW-0963">Cytoplasm</keyword>
<feature type="compositionally biased region" description="Polar residues" evidence="6">
    <location>
        <begin position="149"/>
        <end position="158"/>
    </location>
</feature>
<evidence type="ECO:0000313" key="9">
    <source>
        <dbReference type="Proteomes" id="UP000824469"/>
    </source>
</evidence>
<keyword evidence="5" id="KW-0206">Cytoskeleton</keyword>
<dbReference type="Proteomes" id="UP000824469">
    <property type="component" value="Unassembled WGS sequence"/>
</dbReference>
<proteinExistence type="inferred from homology"/>
<comment type="caution">
    <text evidence="8">The sequence shown here is derived from an EMBL/GenBank/DDBJ whole genome shotgun (WGS) entry which is preliminary data.</text>
</comment>
<dbReference type="InterPro" id="IPR027329">
    <property type="entry name" value="TPX2_C"/>
</dbReference>
<gene>
    <name evidence="8" type="ORF">KI387_020005</name>
</gene>
<dbReference type="InterPro" id="IPR044806">
    <property type="entry name" value="WVD2/WDL1-4"/>
</dbReference>
<evidence type="ECO:0000256" key="6">
    <source>
        <dbReference type="SAM" id="MobiDB-lite"/>
    </source>
</evidence>
<dbReference type="GO" id="GO:0008017">
    <property type="term" value="F:microtubule binding"/>
    <property type="evidence" value="ECO:0007669"/>
    <property type="project" value="InterPro"/>
</dbReference>
<feature type="compositionally biased region" description="Basic and acidic residues" evidence="6">
    <location>
        <begin position="323"/>
        <end position="334"/>
    </location>
</feature>
<feature type="region of interest" description="Disordered" evidence="6">
    <location>
        <begin position="323"/>
        <end position="349"/>
    </location>
</feature>
<dbReference type="PANTHER" id="PTHR46372:SF2">
    <property type="entry name" value="PROTEIN WVD2-LIKE 3"/>
    <property type="match status" value="1"/>
</dbReference>
<feature type="region of interest" description="Disordered" evidence="6">
    <location>
        <begin position="385"/>
        <end position="461"/>
    </location>
</feature>
<feature type="region of interest" description="Disordered" evidence="6">
    <location>
        <begin position="80"/>
        <end position="99"/>
    </location>
</feature>
<comment type="similarity">
    <text evidence="2">Belongs to the TPX2 family.</text>
</comment>
<dbReference type="GO" id="GO:0000226">
    <property type="term" value="P:microtubule cytoskeleton organization"/>
    <property type="evidence" value="ECO:0007669"/>
    <property type="project" value="InterPro"/>
</dbReference>
<feature type="compositionally biased region" description="Basic and acidic residues" evidence="6">
    <location>
        <begin position="107"/>
        <end position="117"/>
    </location>
</feature>
<evidence type="ECO:0000259" key="7">
    <source>
        <dbReference type="Pfam" id="PF06886"/>
    </source>
</evidence>
<evidence type="ECO:0000256" key="2">
    <source>
        <dbReference type="ARBA" id="ARBA00005885"/>
    </source>
</evidence>
<evidence type="ECO:0000256" key="5">
    <source>
        <dbReference type="ARBA" id="ARBA00023212"/>
    </source>
</evidence>
<organism evidence="8 9">
    <name type="scientific">Taxus chinensis</name>
    <name type="common">Chinese yew</name>
    <name type="synonym">Taxus wallichiana var. chinensis</name>
    <dbReference type="NCBI Taxonomy" id="29808"/>
    <lineage>
        <taxon>Eukaryota</taxon>
        <taxon>Viridiplantae</taxon>
        <taxon>Streptophyta</taxon>
        <taxon>Embryophyta</taxon>
        <taxon>Tracheophyta</taxon>
        <taxon>Spermatophyta</taxon>
        <taxon>Pinopsida</taxon>
        <taxon>Pinidae</taxon>
        <taxon>Conifers II</taxon>
        <taxon>Cupressales</taxon>
        <taxon>Taxaceae</taxon>
        <taxon>Taxus</taxon>
    </lineage>
</organism>
<reference evidence="8 9" key="1">
    <citation type="journal article" date="2021" name="Nat. Plants">
        <title>The Taxus genome provides insights into paclitaxel biosynthesis.</title>
        <authorList>
            <person name="Xiong X."/>
            <person name="Gou J."/>
            <person name="Liao Q."/>
            <person name="Li Y."/>
            <person name="Zhou Q."/>
            <person name="Bi G."/>
            <person name="Li C."/>
            <person name="Du R."/>
            <person name="Wang X."/>
            <person name="Sun T."/>
            <person name="Guo L."/>
            <person name="Liang H."/>
            <person name="Lu P."/>
            <person name="Wu Y."/>
            <person name="Zhang Z."/>
            <person name="Ro D.K."/>
            <person name="Shang Y."/>
            <person name="Huang S."/>
            <person name="Yan J."/>
        </authorList>
    </citation>
    <scope>NUCLEOTIDE SEQUENCE [LARGE SCALE GENOMIC DNA]</scope>
    <source>
        <strain evidence="8">Ta-2019</strain>
    </source>
</reference>
<dbReference type="Pfam" id="PF06886">
    <property type="entry name" value="TPX2"/>
    <property type="match status" value="1"/>
</dbReference>
<feature type="region of interest" description="Disordered" evidence="6">
    <location>
        <begin position="107"/>
        <end position="158"/>
    </location>
</feature>
<comment type="subcellular location">
    <subcellularLocation>
        <location evidence="1">Cytoplasm</location>
        <location evidence="1">Cytoskeleton</location>
    </subcellularLocation>
</comment>
<dbReference type="PANTHER" id="PTHR46372">
    <property type="entry name" value="PROTEIN WVD2-LIKE 3"/>
    <property type="match status" value="1"/>
</dbReference>
<feature type="compositionally biased region" description="Polar residues" evidence="6">
    <location>
        <begin position="120"/>
        <end position="141"/>
    </location>
</feature>
<dbReference type="OMA" id="SNFRCNE"/>
<dbReference type="GO" id="GO:0005874">
    <property type="term" value="C:microtubule"/>
    <property type="evidence" value="ECO:0007669"/>
    <property type="project" value="UniProtKB-KW"/>
</dbReference>
<name>A0AA38G7B1_TAXCH</name>
<keyword evidence="4" id="KW-0493">Microtubule</keyword>
<evidence type="ECO:0000256" key="3">
    <source>
        <dbReference type="ARBA" id="ARBA00022490"/>
    </source>
</evidence>
<dbReference type="AlphaFoldDB" id="A0AA38G7B1"/>
<evidence type="ECO:0000256" key="4">
    <source>
        <dbReference type="ARBA" id="ARBA00022701"/>
    </source>
</evidence>
<accession>A0AA38G7B1</accession>
<dbReference type="EMBL" id="JAHRHJ020000004">
    <property type="protein sequence ID" value="KAH9318236.1"/>
    <property type="molecule type" value="Genomic_DNA"/>
</dbReference>
<evidence type="ECO:0000256" key="1">
    <source>
        <dbReference type="ARBA" id="ARBA00004245"/>
    </source>
</evidence>
<keyword evidence="9" id="KW-1185">Reference proteome</keyword>
<feature type="domain" description="TPX2 C-terminal" evidence="7">
    <location>
        <begin position="307"/>
        <end position="372"/>
    </location>
</feature>
<sequence length="545" mass="59771">MITGEDESHKMEKDISLHGIDCIENGLSSDDQVSQLSFNIGNLGKENLVYDVNKEEDATTAEMLEESYEYKETAKEVKETTAAEASSHEHVEVRDEGQVKSEVISKESFESKLKKENNSVLDKQNRMPSYQRLTQSRSLKTGANLPGKSGNTSPQIQNSMLPKSVVTKTKNALQSGKDANKGNRAEAENVEVLSAASKNPLHKKISLGSTRQNHTIPKPFSQDTNKRVSFGMQRTSSEVAQNNYRRASTSIATSSVAVRKQLAAKSASGVSETKMSHSIVHKPPTSTEASNGRISIVAAAAGTISVCKERVQKRKEFNTKVEEKPYAKEEEKKQLQAKPKGQQGDQLKKLRRSLSFKSNPVPDFHHEAAPPKLESKKIPACAKSPQLVHRKSSIGVEPEENSSEHKAKRIHRSSTCKIPSKGNSAVKKPMENVLTKAPKTFTRRKSNSREPITPKQEALDVSETGYSRALTKNENNGTSVLLHGSESPINEDGVKQNNKVESLNTQSIILESNRETELSAGSENLIAIAETAALIENLQVSHGSN</sequence>